<dbReference type="GO" id="GO:0006612">
    <property type="term" value="P:protein targeting to membrane"/>
    <property type="evidence" value="ECO:0007669"/>
    <property type="project" value="TreeGrafter"/>
</dbReference>
<evidence type="ECO:0000256" key="8">
    <source>
        <dbReference type="SAM" id="MobiDB-lite"/>
    </source>
</evidence>
<dbReference type="GO" id="GO:0016020">
    <property type="term" value="C:membrane"/>
    <property type="evidence" value="ECO:0007669"/>
    <property type="project" value="UniProtKB-SubCell"/>
</dbReference>
<keyword evidence="2" id="KW-0812">Transmembrane</keyword>
<evidence type="ECO:0000256" key="2">
    <source>
        <dbReference type="ARBA" id="ARBA00022692"/>
    </source>
</evidence>
<dbReference type="InterPro" id="IPR027377">
    <property type="entry name" value="ZAR1/RTP1-5-like_Znf-3CxxC"/>
</dbReference>
<gene>
    <name evidence="10" type="ORF">NDU88_000362</name>
</gene>
<dbReference type="EMBL" id="JANPWB010000015">
    <property type="protein sequence ID" value="KAJ1087173.1"/>
    <property type="molecule type" value="Genomic_DNA"/>
</dbReference>
<dbReference type="AlphaFoldDB" id="A0AAV7L7Y1"/>
<keyword evidence="6" id="KW-1133">Transmembrane helix</keyword>
<proteinExistence type="predicted"/>
<feature type="region of interest" description="Disordered" evidence="8">
    <location>
        <begin position="166"/>
        <end position="186"/>
    </location>
</feature>
<evidence type="ECO:0000313" key="10">
    <source>
        <dbReference type="EMBL" id="KAJ1087173.1"/>
    </source>
</evidence>
<evidence type="ECO:0000256" key="5">
    <source>
        <dbReference type="ARBA" id="ARBA00022833"/>
    </source>
</evidence>
<keyword evidence="5" id="KW-0862">Zinc</keyword>
<dbReference type="GO" id="GO:0008270">
    <property type="term" value="F:zinc ion binding"/>
    <property type="evidence" value="ECO:0007669"/>
    <property type="project" value="UniProtKB-KW"/>
</dbReference>
<sequence>MDLDETWYTLFYIRAEELERGHTWVLVPDNQGEQGSGWKKYTVETRGSFRCTKCRRWWTSAQVHIVFHLRLNRLESEGLVKMRLFRQECKRCSAGCFEDPTFTPEIIDNVLGKLMGRLRKTCYGEQVADDQASSSISYGRREGPHEKQHCEACRLGLCDWRASNHDPPDAPPLRQSVASSPTGEPIEEMQNRTHSRFNEYEAINATNALWPTPQDNASNVANPVSSSVIPPNNASYGADPAPTWDNTTYRADPVRVWTYHQRMLHMGQVVEQSGTVWQIPPDYPINVVQPRPFQELSPDNASFGVASRPVQELSQFNATYEVQPRTTWEMLPDNASDRLEHANPVLVLQVDNASDGVDHGPVLETPPEAIGAILRKVTLVCGLGTMLWWMLRRFRARD</sequence>
<dbReference type="PANTHER" id="PTHR14402:SF10">
    <property type="entry name" value="3CXXC-TYPE DOMAIN-CONTAINING PROTEIN"/>
    <property type="match status" value="1"/>
</dbReference>
<evidence type="ECO:0000313" key="11">
    <source>
        <dbReference type="Proteomes" id="UP001066276"/>
    </source>
</evidence>
<dbReference type="Pfam" id="PF13695">
    <property type="entry name" value="Zn_ribbon_3CxxC"/>
    <property type="match status" value="1"/>
</dbReference>
<evidence type="ECO:0000256" key="6">
    <source>
        <dbReference type="ARBA" id="ARBA00022989"/>
    </source>
</evidence>
<dbReference type="InterPro" id="IPR026096">
    <property type="entry name" value="R-trans_p"/>
</dbReference>
<keyword evidence="7" id="KW-0472">Membrane</keyword>
<evidence type="ECO:0000256" key="7">
    <source>
        <dbReference type="ARBA" id="ARBA00023136"/>
    </source>
</evidence>
<keyword evidence="11" id="KW-1185">Reference proteome</keyword>
<accession>A0AAV7L7Y1</accession>
<keyword evidence="3" id="KW-0479">Metal-binding</keyword>
<evidence type="ECO:0000256" key="3">
    <source>
        <dbReference type="ARBA" id="ARBA00022723"/>
    </source>
</evidence>
<dbReference type="Proteomes" id="UP001066276">
    <property type="component" value="Chromosome 11"/>
</dbReference>
<evidence type="ECO:0000256" key="4">
    <source>
        <dbReference type="ARBA" id="ARBA00022771"/>
    </source>
</evidence>
<protein>
    <recommendedName>
        <fullName evidence="9">3CxxC-type domain-containing protein</fullName>
    </recommendedName>
</protein>
<organism evidence="10 11">
    <name type="scientific">Pleurodeles waltl</name>
    <name type="common">Iberian ribbed newt</name>
    <dbReference type="NCBI Taxonomy" id="8319"/>
    <lineage>
        <taxon>Eukaryota</taxon>
        <taxon>Metazoa</taxon>
        <taxon>Chordata</taxon>
        <taxon>Craniata</taxon>
        <taxon>Vertebrata</taxon>
        <taxon>Euteleostomi</taxon>
        <taxon>Amphibia</taxon>
        <taxon>Batrachia</taxon>
        <taxon>Caudata</taxon>
        <taxon>Salamandroidea</taxon>
        <taxon>Salamandridae</taxon>
        <taxon>Pleurodelinae</taxon>
        <taxon>Pleurodeles</taxon>
    </lineage>
</organism>
<reference evidence="10" key="1">
    <citation type="journal article" date="2022" name="bioRxiv">
        <title>Sequencing and chromosome-scale assembly of the giantPleurodeles waltlgenome.</title>
        <authorList>
            <person name="Brown T."/>
            <person name="Elewa A."/>
            <person name="Iarovenko S."/>
            <person name="Subramanian E."/>
            <person name="Araus A.J."/>
            <person name="Petzold A."/>
            <person name="Susuki M."/>
            <person name="Suzuki K.-i.T."/>
            <person name="Hayashi T."/>
            <person name="Toyoda A."/>
            <person name="Oliveira C."/>
            <person name="Osipova E."/>
            <person name="Leigh N.D."/>
            <person name="Simon A."/>
            <person name="Yun M.H."/>
        </authorList>
    </citation>
    <scope>NUCLEOTIDE SEQUENCE</scope>
    <source>
        <strain evidence="10">20211129_DDA</strain>
        <tissue evidence="10">Liver</tissue>
    </source>
</reference>
<feature type="domain" description="3CxxC-type" evidence="9">
    <location>
        <begin position="44"/>
        <end position="156"/>
    </location>
</feature>
<dbReference type="GO" id="GO:0051205">
    <property type="term" value="P:protein insertion into membrane"/>
    <property type="evidence" value="ECO:0007669"/>
    <property type="project" value="TreeGrafter"/>
</dbReference>
<name>A0AAV7L7Y1_PLEWA</name>
<evidence type="ECO:0000259" key="9">
    <source>
        <dbReference type="SMART" id="SM01328"/>
    </source>
</evidence>
<dbReference type="SMART" id="SM01328">
    <property type="entry name" value="zf-3CxxC"/>
    <property type="match status" value="1"/>
</dbReference>
<dbReference type="PANTHER" id="PTHR14402">
    <property type="entry name" value="RECEPTOR TRANSPORTING PROTEIN"/>
    <property type="match status" value="1"/>
</dbReference>
<comment type="subcellular location">
    <subcellularLocation>
        <location evidence="1">Membrane</location>
        <topology evidence="1">Single-pass membrane protein</topology>
    </subcellularLocation>
</comment>
<keyword evidence="4" id="KW-0863">Zinc-finger</keyword>
<evidence type="ECO:0000256" key="1">
    <source>
        <dbReference type="ARBA" id="ARBA00004167"/>
    </source>
</evidence>
<dbReference type="GO" id="GO:0031849">
    <property type="term" value="F:olfactory receptor binding"/>
    <property type="evidence" value="ECO:0007669"/>
    <property type="project" value="TreeGrafter"/>
</dbReference>
<comment type="caution">
    <text evidence="10">The sequence shown here is derived from an EMBL/GenBank/DDBJ whole genome shotgun (WGS) entry which is preliminary data.</text>
</comment>